<dbReference type="CDD" id="cd07178">
    <property type="entry name" value="terB_like_YebE"/>
    <property type="match status" value="1"/>
</dbReference>
<gene>
    <name evidence="2" type="ORF">JEQ47_02550</name>
</gene>
<name>A0A934IR08_9HYPH</name>
<protein>
    <submittedName>
        <fullName evidence="2">Tellurite resistance TerB family protein</fullName>
    </submittedName>
</protein>
<dbReference type="Pfam" id="PF04391">
    <property type="entry name" value="DUF533"/>
    <property type="match status" value="1"/>
</dbReference>
<dbReference type="AlphaFoldDB" id="A0A934IR08"/>
<proteinExistence type="predicted"/>
<reference evidence="2" key="1">
    <citation type="submission" date="2020-12" db="EMBL/GenBank/DDBJ databases">
        <title>Devosia sp. MSA67 isolated from Mo River.</title>
        <authorList>
            <person name="Ma F."/>
            <person name="Zi Z."/>
        </authorList>
    </citation>
    <scope>NUCLEOTIDE SEQUENCE</scope>
    <source>
        <strain evidence="2">MSA67</strain>
    </source>
</reference>
<evidence type="ECO:0000313" key="2">
    <source>
        <dbReference type="EMBL" id="MBJ3783591.1"/>
    </source>
</evidence>
<dbReference type="InterPro" id="IPR007486">
    <property type="entry name" value="YebE"/>
</dbReference>
<sequence length="228" mass="23935">MFNIDQILKTLQTDQGLQRNAMSGAAGLAAGMLLSGGKPGKLLEGAVKAGALAAVGGLAYKAWQNHQQSQNPSTPAPREEAFIPAPNDERAQEELGKTLVRAMISAAKADGRIDADEKEAIFEKLKTMPLSAEEKAWVFDELSTPLDINAVVARADTPEHAAEIYAASLVAISADTAAEQAYLEALAVKLKLDPALVTEIHRQAGEKAPQPAPTPVSPFAYTPGGGNV</sequence>
<dbReference type="Proteomes" id="UP000602124">
    <property type="component" value="Unassembled WGS sequence"/>
</dbReference>
<organism evidence="2 3">
    <name type="scientific">Devosia sediminis</name>
    <dbReference type="NCBI Taxonomy" id="2798801"/>
    <lineage>
        <taxon>Bacteria</taxon>
        <taxon>Pseudomonadati</taxon>
        <taxon>Pseudomonadota</taxon>
        <taxon>Alphaproteobacteria</taxon>
        <taxon>Hyphomicrobiales</taxon>
        <taxon>Devosiaceae</taxon>
        <taxon>Devosia</taxon>
    </lineage>
</organism>
<dbReference type="SUPFAM" id="SSF158682">
    <property type="entry name" value="TerB-like"/>
    <property type="match status" value="1"/>
</dbReference>
<keyword evidence="3" id="KW-1185">Reference proteome</keyword>
<accession>A0A934IR08</accession>
<dbReference type="Gene3D" id="1.10.3680.10">
    <property type="entry name" value="TerB-like"/>
    <property type="match status" value="1"/>
</dbReference>
<evidence type="ECO:0000256" key="1">
    <source>
        <dbReference type="SAM" id="MobiDB-lite"/>
    </source>
</evidence>
<feature type="region of interest" description="Disordered" evidence="1">
    <location>
        <begin position="204"/>
        <end position="228"/>
    </location>
</feature>
<comment type="caution">
    <text evidence="2">The sequence shown here is derived from an EMBL/GenBank/DDBJ whole genome shotgun (WGS) entry which is preliminary data.</text>
</comment>
<dbReference type="EMBL" id="JAEKMH010000001">
    <property type="protein sequence ID" value="MBJ3783591.1"/>
    <property type="molecule type" value="Genomic_DNA"/>
</dbReference>
<dbReference type="InterPro" id="IPR029024">
    <property type="entry name" value="TerB-like"/>
</dbReference>
<evidence type="ECO:0000313" key="3">
    <source>
        <dbReference type="Proteomes" id="UP000602124"/>
    </source>
</evidence>
<dbReference type="RefSeq" id="WP_198874821.1">
    <property type="nucleotide sequence ID" value="NZ_JAEKMH010000001.1"/>
</dbReference>